<keyword evidence="5" id="KW-1185">Reference proteome</keyword>
<feature type="region of interest" description="Disordered" evidence="3">
    <location>
        <begin position="198"/>
        <end position="228"/>
    </location>
</feature>
<evidence type="ECO:0000313" key="6">
    <source>
        <dbReference type="WBParaSite" id="sdigi.contig211.g6167.t1"/>
    </source>
</evidence>
<reference evidence="6" key="1">
    <citation type="submission" date="2022-11" db="UniProtKB">
        <authorList>
            <consortium name="WormBaseParasite"/>
        </authorList>
    </citation>
    <scope>IDENTIFICATION</scope>
</reference>
<evidence type="ECO:0000256" key="1">
    <source>
        <dbReference type="ARBA" id="ARBA00022884"/>
    </source>
</evidence>
<dbReference type="InterPro" id="IPR036390">
    <property type="entry name" value="WH_DNA-bd_sf"/>
</dbReference>
<dbReference type="Pfam" id="PF21071">
    <property type="entry name" value="LARP1_HEAT"/>
    <property type="match status" value="1"/>
</dbReference>
<feature type="region of interest" description="Disordered" evidence="3">
    <location>
        <begin position="614"/>
        <end position="689"/>
    </location>
</feature>
<dbReference type="InterPro" id="IPR036388">
    <property type="entry name" value="WH-like_DNA-bd_sf"/>
</dbReference>
<dbReference type="WBParaSite" id="sdigi.contig211.g6167.t1">
    <property type="protein sequence ID" value="sdigi.contig211.g6167.t1"/>
    <property type="gene ID" value="sdigi.contig211.g6167"/>
</dbReference>
<dbReference type="InterPro" id="IPR045180">
    <property type="entry name" value="La_dom_prot"/>
</dbReference>
<dbReference type="InterPro" id="IPR006607">
    <property type="entry name" value="DM15"/>
</dbReference>
<evidence type="ECO:0000259" key="4">
    <source>
        <dbReference type="PROSITE" id="PS50961"/>
    </source>
</evidence>
<dbReference type="Pfam" id="PF05383">
    <property type="entry name" value="La"/>
    <property type="match status" value="1"/>
</dbReference>
<evidence type="ECO:0000256" key="3">
    <source>
        <dbReference type="SAM" id="MobiDB-lite"/>
    </source>
</evidence>
<dbReference type="AlphaFoldDB" id="A0A915PRK1"/>
<proteinExistence type="predicted"/>
<protein>
    <submittedName>
        <fullName evidence="6">HTH La-type RNA-binding domain-containing protein</fullName>
    </submittedName>
</protein>
<dbReference type="GO" id="GO:0045727">
    <property type="term" value="P:positive regulation of translation"/>
    <property type="evidence" value="ECO:0007669"/>
    <property type="project" value="TreeGrafter"/>
</dbReference>
<dbReference type="PROSITE" id="PS50961">
    <property type="entry name" value="HTH_LA"/>
    <property type="match status" value="1"/>
</dbReference>
<feature type="compositionally biased region" description="Basic and acidic residues" evidence="3">
    <location>
        <begin position="453"/>
        <end position="465"/>
    </location>
</feature>
<dbReference type="SUPFAM" id="SSF46785">
    <property type="entry name" value="Winged helix' DNA-binding domain"/>
    <property type="match status" value="1"/>
</dbReference>
<dbReference type="PANTHER" id="PTHR22792">
    <property type="entry name" value="LUPUS LA PROTEIN-RELATED"/>
    <property type="match status" value="1"/>
</dbReference>
<feature type="compositionally biased region" description="Basic and acidic residues" evidence="3">
    <location>
        <begin position="614"/>
        <end position="627"/>
    </location>
</feature>
<dbReference type="InterPro" id="IPR006630">
    <property type="entry name" value="La_HTH"/>
</dbReference>
<evidence type="ECO:0000313" key="5">
    <source>
        <dbReference type="Proteomes" id="UP000887581"/>
    </source>
</evidence>
<accession>A0A915PRK1</accession>
<feature type="domain" description="HTH La-type RNA-binding" evidence="4">
    <location>
        <begin position="382"/>
        <end position="474"/>
    </location>
</feature>
<dbReference type="Gene3D" id="1.10.10.10">
    <property type="entry name" value="Winged helix-like DNA-binding domain superfamily/Winged helix DNA-binding domain"/>
    <property type="match status" value="1"/>
</dbReference>
<sequence>MMVVYLDTASNGFYYQLEGNQGWKKKVDSDGNFAGTHHHYHSIPPVQGQKPMVTAVPLIPHSYQSKTRNQKAMNTNPPQRYNKRDEATVMAAAAPNGITQQQWATTSATAAAAAAAAAALQNGGNRHRPYFGQPQFVRAPIIGNRISGVDYWHKNGGSAADAIRRQQQQQPLHYDRGGAGGNVAADDMAERNKTYFSRNDKWQPRGSHPQAPPKLTAAQRRARGPLPDWDECAGDDDNFDYMDLMESQYAQFYAVSAIPPFDPSSTCLDPALAAAFPTANLMFQAHQQMAALTFRHSHISPFNPHLLSQPPPTVAAAAVGESRSDSVASSLTSNTVPPTPTALLSPGSGVLTSKGEFIPGPAVGPISVPFHAAYPPISPQAPITNETLKEYVRKQIEYYLSPENLQKDFYLRRKMDKNGFLSLALIASFPRVRTLTDNIALIIEALRSSEKVELSDDSENVRPHDNPQQWPLSPTLLQTAESSSSVVHPAAGTSVKISNVTPSVMRQEMTAATVLGAETLNSGAPVQADLQPSFSLESLEVEKRRDYEGHNNDSVKKVIVSNYSATVTDEVNSTLTKGNQLEGIEHAQASGAIINSGGDGHNSTEMAEVNKELIKEPEVEDWQEVKSRKQRKSKMSGGTGGKVSSHSVSSPPPRSAPEIDVQNEDDFFTVPDPPRRERRAANRVAMSDDSSEDISDANIKKLIIVTPAPSNKRQFDRAGDLTSSKINQNLTEEMEYGLRRYENELWNRKEGRKTHINKVDTISEEVSKQLRGEDSTVQKCAPEPPPKVFPIPNTVPEISSVWAQKARERAAANAASSTRSPLAKRETECGMLTPRFYPVKESTVPDSSQSRKYKTRHSENPPVEMPVGWVFGTRSRTSSVNADSVESTSGQSAPGPSMHVSFSLLQENGFQEQIYTKWRISCLQQREHLGYGTTEMNTYFRFLSFFLRDHFNRKMYQEFRQLALEDAEAGYRYGLECLFRFYNFGLERKFRPNIYLDFQEETMNDVKRGELYGLEKFWAFLKFYKHSRRLEVHSFLKKKLAEYKNLDDFKFDPATAAKKELSVDSMNAAVSSRR</sequence>
<dbReference type="SMART" id="SM00715">
    <property type="entry name" value="LA"/>
    <property type="match status" value="1"/>
</dbReference>
<dbReference type="SMART" id="SM00684">
    <property type="entry name" value="DM15"/>
    <property type="match status" value="3"/>
</dbReference>
<feature type="region of interest" description="Disordered" evidence="3">
    <location>
        <begin position="453"/>
        <end position="472"/>
    </location>
</feature>
<dbReference type="PANTHER" id="PTHR22792:SF132">
    <property type="entry name" value="LA-RELATED PROTEIN 1"/>
    <property type="match status" value="1"/>
</dbReference>
<dbReference type="GO" id="GO:0000339">
    <property type="term" value="F:RNA cap binding"/>
    <property type="evidence" value="ECO:0007669"/>
    <property type="project" value="InterPro"/>
</dbReference>
<dbReference type="GO" id="GO:0005829">
    <property type="term" value="C:cytosol"/>
    <property type="evidence" value="ECO:0007669"/>
    <property type="project" value="TreeGrafter"/>
</dbReference>
<evidence type="ECO:0000256" key="2">
    <source>
        <dbReference type="PROSITE-ProRule" id="PRU00332"/>
    </source>
</evidence>
<organism evidence="5 6">
    <name type="scientific">Setaria digitata</name>
    <dbReference type="NCBI Taxonomy" id="48799"/>
    <lineage>
        <taxon>Eukaryota</taxon>
        <taxon>Metazoa</taxon>
        <taxon>Ecdysozoa</taxon>
        <taxon>Nematoda</taxon>
        <taxon>Chromadorea</taxon>
        <taxon>Rhabditida</taxon>
        <taxon>Spirurina</taxon>
        <taxon>Spiruromorpha</taxon>
        <taxon>Filarioidea</taxon>
        <taxon>Setariidae</taxon>
        <taxon>Setaria</taxon>
    </lineage>
</organism>
<dbReference type="GO" id="GO:0048255">
    <property type="term" value="P:mRNA stabilization"/>
    <property type="evidence" value="ECO:0007669"/>
    <property type="project" value="InterPro"/>
</dbReference>
<dbReference type="GO" id="GO:0010494">
    <property type="term" value="C:cytoplasmic stress granule"/>
    <property type="evidence" value="ECO:0007669"/>
    <property type="project" value="TreeGrafter"/>
</dbReference>
<feature type="region of interest" description="Disordered" evidence="3">
    <location>
        <begin position="768"/>
        <end position="792"/>
    </location>
</feature>
<feature type="region of interest" description="Disordered" evidence="3">
    <location>
        <begin position="839"/>
        <end position="868"/>
    </location>
</feature>
<name>A0A915PRK1_9BILA</name>
<keyword evidence="1 2" id="KW-0694">RNA-binding</keyword>
<dbReference type="Proteomes" id="UP000887581">
    <property type="component" value="Unplaced"/>
</dbReference>